<dbReference type="AlphaFoldDB" id="A0AAV6ULT5"/>
<proteinExistence type="predicted"/>
<evidence type="ECO:0000313" key="2">
    <source>
        <dbReference type="EMBL" id="KAG8185140.1"/>
    </source>
</evidence>
<accession>A0AAV6ULT5</accession>
<dbReference type="Proteomes" id="UP000827092">
    <property type="component" value="Unassembled WGS sequence"/>
</dbReference>
<comment type="caution">
    <text evidence="2">The sequence shown here is derived from an EMBL/GenBank/DDBJ whole genome shotgun (WGS) entry which is preliminary data.</text>
</comment>
<sequence>MGHTTSLNSLQEIKTHSKDEDLGSIGDSTTLNLCKNKTVTAKTGSRRYSIPHELFAKDCHSKDEIPGCDSSMKLFARKLSQQEGSGGMAIHHIELCKK</sequence>
<protein>
    <submittedName>
        <fullName evidence="2">Uncharacterized protein</fullName>
    </submittedName>
</protein>
<dbReference type="EMBL" id="JAFNEN010000344">
    <property type="protein sequence ID" value="KAG8185140.1"/>
    <property type="molecule type" value="Genomic_DNA"/>
</dbReference>
<feature type="region of interest" description="Disordered" evidence="1">
    <location>
        <begin position="1"/>
        <end position="24"/>
    </location>
</feature>
<organism evidence="2 3">
    <name type="scientific">Oedothorax gibbosus</name>
    <dbReference type="NCBI Taxonomy" id="931172"/>
    <lineage>
        <taxon>Eukaryota</taxon>
        <taxon>Metazoa</taxon>
        <taxon>Ecdysozoa</taxon>
        <taxon>Arthropoda</taxon>
        <taxon>Chelicerata</taxon>
        <taxon>Arachnida</taxon>
        <taxon>Araneae</taxon>
        <taxon>Araneomorphae</taxon>
        <taxon>Entelegynae</taxon>
        <taxon>Araneoidea</taxon>
        <taxon>Linyphiidae</taxon>
        <taxon>Erigoninae</taxon>
        <taxon>Oedothorax</taxon>
    </lineage>
</organism>
<keyword evidence="3" id="KW-1185">Reference proteome</keyword>
<feature type="compositionally biased region" description="Polar residues" evidence="1">
    <location>
        <begin position="1"/>
        <end position="12"/>
    </location>
</feature>
<name>A0AAV6ULT5_9ARAC</name>
<evidence type="ECO:0000313" key="3">
    <source>
        <dbReference type="Proteomes" id="UP000827092"/>
    </source>
</evidence>
<gene>
    <name evidence="2" type="ORF">JTE90_005119</name>
</gene>
<evidence type="ECO:0000256" key="1">
    <source>
        <dbReference type="SAM" id="MobiDB-lite"/>
    </source>
</evidence>
<reference evidence="2 3" key="1">
    <citation type="journal article" date="2022" name="Nat. Ecol. Evol.">
        <title>A masculinizing supergene underlies an exaggerated male reproductive morph in a spider.</title>
        <authorList>
            <person name="Hendrickx F."/>
            <person name="De Corte Z."/>
            <person name="Sonet G."/>
            <person name="Van Belleghem S.M."/>
            <person name="Kostlbacher S."/>
            <person name="Vangestel C."/>
        </authorList>
    </citation>
    <scope>NUCLEOTIDE SEQUENCE [LARGE SCALE GENOMIC DNA]</scope>
    <source>
        <strain evidence="2">W744_W776</strain>
    </source>
</reference>